<evidence type="ECO:0000313" key="2">
    <source>
        <dbReference type="EMBL" id="MCP2267802.1"/>
    </source>
</evidence>
<keyword evidence="1" id="KW-0472">Membrane</keyword>
<keyword evidence="3" id="KW-1185">Reference proteome</keyword>
<name>A0ABT1I5E7_9PSEU</name>
<evidence type="ECO:0000256" key="1">
    <source>
        <dbReference type="SAM" id="Phobius"/>
    </source>
</evidence>
<protein>
    <recommendedName>
        <fullName evidence="4">Phospholipase D-like protein</fullName>
    </recommendedName>
</protein>
<dbReference type="Proteomes" id="UP001205185">
    <property type="component" value="Unassembled WGS sequence"/>
</dbReference>
<proteinExistence type="predicted"/>
<evidence type="ECO:0008006" key="4">
    <source>
        <dbReference type="Google" id="ProtNLM"/>
    </source>
</evidence>
<organism evidence="2 3">
    <name type="scientific">Actinokineospora diospyrosa</name>
    <dbReference type="NCBI Taxonomy" id="103728"/>
    <lineage>
        <taxon>Bacteria</taxon>
        <taxon>Bacillati</taxon>
        <taxon>Actinomycetota</taxon>
        <taxon>Actinomycetes</taxon>
        <taxon>Pseudonocardiales</taxon>
        <taxon>Pseudonocardiaceae</taxon>
        <taxon>Actinokineospora</taxon>
    </lineage>
</organism>
<keyword evidence="1" id="KW-0812">Transmembrane</keyword>
<comment type="caution">
    <text evidence="2">The sequence shown here is derived from an EMBL/GenBank/DDBJ whole genome shotgun (WGS) entry which is preliminary data.</text>
</comment>
<keyword evidence="1" id="KW-1133">Transmembrane helix</keyword>
<reference evidence="2 3" key="1">
    <citation type="submission" date="2022-06" db="EMBL/GenBank/DDBJ databases">
        <title>Genomic Encyclopedia of Archaeal and Bacterial Type Strains, Phase II (KMG-II): from individual species to whole genera.</title>
        <authorList>
            <person name="Goeker M."/>
        </authorList>
    </citation>
    <scope>NUCLEOTIDE SEQUENCE [LARGE SCALE GENOMIC DNA]</scope>
    <source>
        <strain evidence="2 3">DSM 44255</strain>
    </source>
</reference>
<sequence>MLLNLGLGYCAVFPMALVAVAVVAPEEADEMGGLAPYLIFVSLLLLLFAAVFWVVNHLVAAVGRIGGRAFWWTAVAVLLVPTLFAMLRWDLWREIAL</sequence>
<feature type="transmembrane region" description="Helical" evidence="1">
    <location>
        <begin position="37"/>
        <end position="63"/>
    </location>
</feature>
<evidence type="ECO:0000313" key="3">
    <source>
        <dbReference type="Proteomes" id="UP001205185"/>
    </source>
</evidence>
<gene>
    <name evidence="2" type="ORF">LV75_000284</name>
</gene>
<dbReference type="EMBL" id="JAMTCO010000001">
    <property type="protein sequence ID" value="MCP2267802.1"/>
    <property type="molecule type" value="Genomic_DNA"/>
</dbReference>
<feature type="transmembrane region" description="Helical" evidence="1">
    <location>
        <begin position="69"/>
        <end position="87"/>
    </location>
</feature>
<feature type="transmembrane region" description="Helical" evidence="1">
    <location>
        <begin position="6"/>
        <end position="25"/>
    </location>
</feature>
<accession>A0ABT1I5E7</accession>